<keyword evidence="4 7" id="KW-0812">Transmembrane</keyword>
<dbReference type="PANTHER" id="PTHR40074:SF2">
    <property type="entry name" value="O-ACETYLTRANSFERASE WECH"/>
    <property type="match status" value="1"/>
</dbReference>
<feature type="transmembrane region" description="Helical" evidence="7">
    <location>
        <begin position="200"/>
        <end position="219"/>
    </location>
</feature>
<feature type="transmembrane region" description="Helical" evidence="7">
    <location>
        <begin position="256"/>
        <end position="275"/>
    </location>
</feature>
<accession>A0A174K0P0</accession>
<organism evidence="9 10">
    <name type="scientific">Bacteroides finegoldii</name>
    <dbReference type="NCBI Taxonomy" id="338188"/>
    <lineage>
        <taxon>Bacteria</taxon>
        <taxon>Pseudomonadati</taxon>
        <taxon>Bacteroidota</taxon>
        <taxon>Bacteroidia</taxon>
        <taxon>Bacteroidales</taxon>
        <taxon>Bacteroidaceae</taxon>
        <taxon>Bacteroides</taxon>
    </lineage>
</organism>
<feature type="transmembrane region" description="Helical" evidence="7">
    <location>
        <begin position="287"/>
        <end position="310"/>
    </location>
</feature>
<reference evidence="9 10" key="1">
    <citation type="submission" date="2015-09" db="EMBL/GenBank/DDBJ databases">
        <authorList>
            <consortium name="Pathogen Informatics"/>
        </authorList>
    </citation>
    <scope>NUCLEOTIDE SEQUENCE [LARGE SCALE GENOMIC DNA]</scope>
    <source>
        <strain evidence="9 10">2789STDY5608840</strain>
    </source>
</reference>
<sequence>MTDEELQSKSIDFLRFPLIVGVVLIHAHFSNVIMNGVNVNILHEYSCPIYDTTSYFFSELIGRIAVPLFFFISGFLFFYRSKEFSLSVYRHKLKNRGRSILLPYLFWNLMIISYSILIQTIPGLSSSTNQLMDMYSLTDWLDAFWSINGGCPICYQFWFLRDLIVMILFSPLIYILVKYFRWFSVFVLGVLWYFNWWFSLPGFSIAAFFFFSAGAYFSVQNCNFVALLKPCLFPSAMFYSLLALVCIYFREQPWINFIHSLSILTGIVLAISLSVHFIERRMWTANTFLVGGAFFIYAFHGIPLGVILKYTLKYLPVSNDMIFLSIYFLSAGFIILTSLGIYSLLKKWLPRFLSVVTGGR</sequence>
<dbReference type="InterPro" id="IPR002656">
    <property type="entry name" value="Acyl_transf_3_dom"/>
</dbReference>
<dbReference type="EMBL" id="CYZH01000025">
    <property type="protein sequence ID" value="CUP03996.1"/>
    <property type="molecule type" value="Genomic_DNA"/>
</dbReference>
<evidence type="ECO:0000256" key="6">
    <source>
        <dbReference type="ARBA" id="ARBA00023136"/>
    </source>
</evidence>
<evidence type="ECO:0000256" key="3">
    <source>
        <dbReference type="ARBA" id="ARBA00022475"/>
    </source>
</evidence>
<dbReference type="PANTHER" id="PTHR40074">
    <property type="entry name" value="O-ACETYLTRANSFERASE WECH"/>
    <property type="match status" value="1"/>
</dbReference>
<feature type="transmembrane region" description="Helical" evidence="7">
    <location>
        <begin position="322"/>
        <end position="345"/>
    </location>
</feature>
<dbReference type="RefSeq" id="WP_055279737.1">
    <property type="nucleotide sequence ID" value="NZ_CABIXA010000025.1"/>
</dbReference>
<protein>
    <submittedName>
        <fullName evidence="9">Acyltransferase</fullName>
    </submittedName>
</protein>
<dbReference type="Proteomes" id="UP000095517">
    <property type="component" value="Unassembled WGS sequence"/>
</dbReference>
<dbReference type="GO" id="GO:0005886">
    <property type="term" value="C:plasma membrane"/>
    <property type="evidence" value="ECO:0007669"/>
    <property type="project" value="UniProtKB-SubCell"/>
</dbReference>
<evidence type="ECO:0000313" key="9">
    <source>
        <dbReference type="EMBL" id="CUP03996.1"/>
    </source>
</evidence>
<keyword evidence="6 7" id="KW-0472">Membrane</keyword>
<dbReference type="GO" id="GO:0016413">
    <property type="term" value="F:O-acetyltransferase activity"/>
    <property type="evidence" value="ECO:0007669"/>
    <property type="project" value="TreeGrafter"/>
</dbReference>
<dbReference type="Pfam" id="PF01757">
    <property type="entry name" value="Acyl_transf_3"/>
    <property type="match status" value="1"/>
</dbReference>
<dbReference type="GO" id="GO:0009246">
    <property type="term" value="P:enterobacterial common antigen biosynthetic process"/>
    <property type="evidence" value="ECO:0007669"/>
    <property type="project" value="TreeGrafter"/>
</dbReference>
<evidence type="ECO:0000256" key="2">
    <source>
        <dbReference type="ARBA" id="ARBA00007400"/>
    </source>
</evidence>
<evidence type="ECO:0000256" key="5">
    <source>
        <dbReference type="ARBA" id="ARBA00022989"/>
    </source>
</evidence>
<comment type="similarity">
    <text evidence="2">Belongs to the acyltransferase 3 family.</text>
</comment>
<name>A0A174K0P0_9BACE</name>
<evidence type="ECO:0000256" key="1">
    <source>
        <dbReference type="ARBA" id="ARBA00004651"/>
    </source>
</evidence>
<feature type="transmembrane region" description="Helical" evidence="7">
    <location>
        <begin position="60"/>
        <end position="79"/>
    </location>
</feature>
<evidence type="ECO:0000259" key="8">
    <source>
        <dbReference type="Pfam" id="PF01757"/>
    </source>
</evidence>
<comment type="subcellular location">
    <subcellularLocation>
        <location evidence="1">Cell membrane</location>
        <topology evidence="1">Multi-pass membrane protein</topology>
    </subcellularLocation>
</comment>
<feature type="transmembrane region" description="Helical" evidence="7">
    <location>
        <begin position="172"/>
        <end position="194"/>
    </location>
</feature>
<feature type="transmembrane region" description="Helical" evidence="7">
    <location>
        <begin position="100"/>
        <end position="123"/>
    </location>
</feature>
<keyword evidence="9" id="KW-0012">Acyltransferase</keyword>
<proteinExistence type="inferred from homology"/>
<feature type="domain" description="Acyltransferase 3" evidence="8">
    <location>
        <begin position="9"/>
        <end position="339"/>
    </location>
</feature>
<gene>
    <name evidence="9" type="ORF">ERS852397_03367</name>
</gene>
<feature type="transmembrane region" description="Helical" evidence="7">
    <location>
        <begin position="143"/>
        <end position="160"/>
    </location>
</feature>
<evidence type="ECO:0000256" key="4">
    <source>
        <dbReference type="ARBA" id="ARBA00022692"/>
    </source>
</evidence>
<evidence type="ECO:0000256" key="7">
    <source>
        <dbReference type="SAM" id="Phobius"/>
    </source>
</evidence>
<keyword evidence="5 7" id="KW-1133">Transmembrane helix</keyword>
<feature type="transmembrane region" description="Helical" evidence="7">
    <location>
        <begin position="231"/>
        <end position="250"/>
    </location>
</feature>
<keyword evidence="3" id="KW-1003">Cell membrane</keyword>
<feature type="transmembrane region" description="Helical" evidence="7">
    <location>
        <begin position="12"/>
        <end position="29"/>
    </location>
</feature>
<dbReference type="AlphaFoldDB" id="A0A174K0P0"/>
<evidence type="ECO:0000313" key="10">
    <source>
        <dbReference type="Proteomes" id="UP000095517"/>
    </source>
</evidence>
<keyword evidence="9" id="KW-0808">Transferase</keyword>
<dbReference type="STRING" id="338188.ERS852397_03367"/>